<name>M1KBE4_ENCCN</name>
<organism evidence="1">
    <name type="scientific">Encephalitozoon cuniculi</name>
    <name type="common">Microsporidian parasite</name>
    <dbReference type="NCBI Taxonomy" id="6035"/>
    <lineage>
        <taxon>Eukaryota</taxon>
        <taxon>Fungi</taxon>
        <taxon>Fungi incertae sedis</taxon>
        <taxon>Microsporidia</taxon>
        <taxon>Unikaryonidae</taxon>
        <taxon>Encephalitozoon</taxon>
    </lineage>
</organism>
<dbReference type="EMBL" id="KC513620">
    <property type="protein sequence ID" value="AGE96495.1"/>
    <property type="molecule type" value="Genomic_DNA"/>
</dbReference>
<dbReference type="VEuPathDB" id="MicrosporidiaDB:AEWD_100270"/>
<reference evidence="1" key="1">
    <citation type="journal article" date="2013" name="Eukaryot. Cell">
        <title>Extremely Reduced Levels of Heterozygosity in the Vertebrate Pathogen Encephalitozoon cuniculi.</title>
        <authorList>
            <person name="Selman M."/>
            <person name="Sak B."/>
            <person name="Kvac M."/>
            <person name="Farinelli L."/>
            <person name="Weiss L.M."/>
            <person name="Corradi N."/>
        </authorList>
    </citation>
    <scope>NUCLEOTIDE SEQUENCE</scope>
</reference>
<sequence>MGHETNIRSVRGLRRLTKSKTQVIFFDNSCVMKMDEKALTQLPQCKEEVEGKRPTFRTGPGKHGAVSGGERMFSFKELLEIFNDLERGTGKRASKPTASINPADALGKDVMLQRRHMFDHAYGNFLEQKKHAPTLSKE</sequence>
<accession>M1KBE4</accession>
<dbReference type="VEuPathDB" id="MicrosporidiaDB:AEWQ_100270"/>
<evidence type="ECO:0000313" key="1">
    <source>
        <dbReference type="EMBL" id="AGE96495.1"/>
    </source>
</evidence>
<gene>
    <name evidence="1" type="ORF">ECU10_0370</name>
</gene>
<dbReference type="VEuPathDB" id="MicrosporidiaDB:M970_100270"/>
<protein>
    <submittedName>
        <fullName evidence="1">Uncharacterized protein</fullName>
    </submittedName>
</protein>
<dbReference type="AlphaFoldDB" id="M1KBE4"/>
<proteinExistence type="predicted"/>
<dbReference type="VEuPathDB" id="MicrosporidiaDB:AEWR_100270"/>
<dbReference type="VEuPathDB" id="MicrosporidiaDB:ECU10_0370"/>